<sequence>MSSTCSGASDDETHILTPPFDSDDADVIIRSSDQVDFPVHRFLLFRASNIIDAALPLPQPKSEPSDVAQGLPVVTLAEDRRTLEIMLRLCYPIDVVLPSDFIECAQSVVEAIRKYALTSAMLRLESRMSEMVISSSEPLRFYALACSYGLEDLARKASRRFLKHNALGNPYSSTLKCMTGGAYHRLLQYHWTCSRAACAVVNEDNVIAWARSPNWSSSILFHVHNGCTAARWEQVGGLAIRDVVRYYLRSVRDVVASAPEAVNTFNPASLQEVLRLVSSCAYCASAIHDEMTKFILMLKSEMNKSIQQVSLVFEQQS</sequence>
<evidence type="ECO:0008006" key="3">
    <source>
        <dbReference type="Google" id="ProtNLM"/>
    </source>
</evidence>
<reference evidence="1 2" key="1">
    <citation type="journal article" date="2012" name="Proc. Natl. Acad. Sci. U.S.A.">
        <title>Comparative genomics of Ceriporiopsis subvermispora and Phanerochaete chrysosporium provide insight into selective ligninolysis.</title>
        <authorList>
            <person name="Fernandez-Fueyo E."/>
            <person name="Ruiz-Duenas F.J."/>
            <person name="Ferreira P."/>
            <person name="Floudas D."/>
            <person name="Hibbett D.S."/>
            <person name="Canessa P."/>
            <person name="Larrondo L.F."/>
            <person name="James T.Y."/>
            <person name="Seelenfreund D."/>
            <person name="Lobos S."/>
            <person name="Polanco R."/>
            <person name="Tello M."/>
            <person name="Honda Y."/>
            <person name="Watanabe T."/>
            <person name="Watanabe T."/>
            <person name="Ryu J.S."/>
            <person name="Kubicek C.P."/>
            <person name="Schmoll M."/>
            <person name="Gaskell J."/>
            <person name="Hammel K.E."/>
            <person name="St John F.J."/>
            <person name="Vanden Wymelenberg A."/>
            <person name="Sabat G."/>
            <person name="Splinter BonDurant S."/>
            <person name="Syed K."/>
            <person name="Yadav J.S."/>
            <person name="Doddapaneni H."/>
            <person name="Subramanian V."/>
            <person name="Lavin J.L."/>
            <person name="Oguiza J.A."/>
            <person name="Perez G."/>
            <person name="Pisabarro A.G."/>
            <person name="Ramirez L."/>
            <person name="Santoyo F."/>
            <person name="Master E."/>
            <person name="Coutinho P.M."/>
            <person name="Henrissat B."/>
            <person name="Lombard V."/>
            <person name="Magnuson J.K."/>
            <person name="Kuees U."/>
            <person name="Hori C."/>
            <person name="Igarashi K."/>
            <person name="Samejima M."/>
            <person name="Held B.W."/>
            <person name="Barry K.W."/>
            <person name="LaButti K.M."/>
            <person name="Lapidus A."/>
            <person name="Lindquist E.A."/>
            <person name="Lucas S.M."/>
            <person name="Riley R."/>
            <person name="Salamov A.A."/>
            <person name="Hoffmeister D."/>
            <person name="Schwenk D."/>
            <person name="Hadar Y."/>
            <person name="Yarden O."/>
            <person name="de Vries R.P."/>
            <person name="Wiebenga A."/>
            <person name="Stenlid J."/>
            <person name="Eastwood D."/>
            <person name="Grigoriev I.V."/>
            <person name="Berka R.M."/>
            <person name="Blanchette R.A."/>
            <person name="Kersten P."/>
            <person name="Martinez A.T."/>
            <person name="Vicuna R."/>
            <person name="Cullen D."/>
        </authorList>
    </citation>
    <scope>NUCLEOTIDE SEQUENCE [LARGE SCALE GENOMIC DNA]</scope>
    <source>
        <strain evidence="1 2">B</strain>
    </source>
</reference>
<dbReference type="EMBL" id="KB445797">
    <property type="protein sequence ID" value="EMD37130.1"/>
    <property type="molecule type" value="Genomic_DNA"/>
</dbReference>
<dbReference type="Proteomes" id="UP000016930">
    <property type="component" value="Unassembled WGS sequence"/>
</dbReference>
<dbReference type="OrthoDB" id="6359816at2759"/>
<organism evidence="1 2">
    <name type="scientific">Ceriporiopsis subvermispora (strain B)</name>
    <name type="common">White-rot fungus</name>
    <name type="synonym">Gelatoporia subvermispora</name>
    <dbReference type="NCBI Taxonomy" id="914234"/>
    <lineage>
        <taxon>Eukaryota</taxon>
        <taxon>Fungi</taxon>
        <taxon>Dikarya</taxon>
        <taxon>Basidiomycota</taxon>
        <taxon>Agaricomycotina</taxon>
        <taxon>Agaricomycetes</taxon>
        <taxon>Polyporales</taxon>
        <taxon>Gelatoporiaceae</taxon>
        <taxon>Gelatoporia</taxon>
    </lineage>
</organism>
<gene>
    <name evidence="1" type="ORF">CERSUDRAFT_155629</name>
</gene>
<evidence type="ECO:0000313" key="2">
    <source>
        <dbReference type="Proteomes" id="UP000016930"/>
    </source>
</evidence>
<dbReference type="HOGENOM" id="CLU_052397_0_1_1"/>
<dbReference type="InterPro" id="IPR011333">
    <property type="entry name" value="SKP1/BTB/POZ_sf"/>
</dbReference>
<evidence type="ECO:0000313" key="1">
    <source>
        <dbReference type="EMBL" id="EMD37130.1"/>
    </source>
</evidence>
<dbReference type="STRING" id="914234.M2QY97"/>
<accession>M2QY97</accession>
<dbReference type="Gene3D" id="3.30.710.10">
    <property type="entry name" value="Potassium Channel Kv1.1, Chain A"/>
    <property type="match status" value="1"/>
</dbReference>
<protein>
    <recommendedName>
        <fullName evidence="3">BTB domain-containing protein</fullName>
    </recommendedName>
</protein>
<keyword evidence="2" id="KW-1185">Reference proteome</keyword>
<name>M2QY97_CERS8</name>
<dbReference type="AlphaFoldDB" id="M2QY97"/>
<proteinExistence type="predicted"/>